<organism evidence="1 2">
    <name type="scientific">Bos taurus</name>
    <name type="common">Bovine</name>
    <dbReference type="NCBI Taxonomy" id="9913"/>
    <lineage>
        <taxon>Eukaryota</taxon>
        <taxon>Metazoa</taxon>
        <taxon>Chordata</taxon>
        <taxon>Craniata</taxon>
        <taxon>Vertebrata</taxon>
        <taxon>Euteleostomi</taxon>
        <taxon>Mammalia</taxon>
        <taxon>Eutheria</taxon>
        <taxon>Laurasiatheria</taxon>
        <taxon>Artiodactyla</taxon>
        <taxon>Ruminantia</taxon>
        <taxon>Pecora</taxon>
        <taxon>Bovidae</taxon>
        <taxon>Bovinae</taxon>
        <taxon>Bos</taxon>
    </lineage>
</organism>
<protein>
    <submittedName>
        <fullName evidence="1">Uncharacterized protein</fullName>
    </submittedName>
</protein>
<evidence type="ECO:0000313" key="2">
    <source>
        <dbReference type="Proteomes" id="UP000009136"/>
    </source>
</evidence>
<sequence>GYTGGFKFVFGTGTKLFIETSKFHEIT</sequence>
<name>A0ABI0NQN8_BOVIN</name>
<reference evidence="1" key="3">
    <citation type="submission" date="2025-09" db="UniProtKB">
        <authorList>
            <consortium name="Ensembl"/>
        </authorList>
    </citation>
    <scope>IDENTIFICATION</scope>
    <source>
        <strain evidence="1">Hereford</strain>
    </source>
</reference>
<accession>A0ABI0NQN8</accession>
<reference evidence="1" key="2">
    <citation type="submission" date="2025-08" db="UniProtKB">
        <authorList>
            <consortium name="Ensembl"/>
        </authorList>
    </citation>
    <scope>IDENTIFICATION</scope>
    <source>
        <strain evidence="1">Hereford</strain>
    </source>
</reference>
<proteinExistence type="predicted"/>
<evidence type="ECO:0000313" key="1">
    <source>
        <dbReference type="Ensembl" id="ENSBTAP00000104610.1"/>
    </source>
</evidence>
<dbReference type="Proteomes" id="UP000009136">
    <property type="component" value="Chromosome 10"/>
</dbReference>
<keyword evidence="2" id="KW-1185">Reference proteome</keyword>
<reference evidence="1" key="1">
    <citation type="submission" date="2018-03" db="EMBL/GenBank/DDBJ databases">
        <title>ARS-UCD1.2.</title>
        <authorList>
            <person name="Rosen B.D."/>
            <person name="Bickhart D.M."/>
            <person name="Koren S."/>
            <person name="Schnabel R.D."/>
            <person name="Hall R."/>
            <person name="Zimin A."/>
            <person name="Dreischer C."/>
            <person name="Schultheiss S."/>
            <person name="Schroeder S.G."/>
            <person name="Elsik C.G."/>
            <person name="Couldrey C."/>
            <person name="Liu G.E."/>
            <person name="Van Tassell C.P."/>
            <person name="Phillippy A.M."/>
            <person name="Smith T.P.L."/>
            <person name="Medrano J.F."/>
        </authorList>
    </citation>
    <scope>NUCLEOTIDE SEQUENCE [LARGE SCALE GENOMIC DNA]</scope>
    <source>
        <strain evidence="1">Hereford</strain>
    </source>
</reference>
<dbReference type="Ensembl" id="ENSBTAT00000138037.1">
    <property type="protein sequence ID" value="ENSBTAP00000104610.1"/>
    <property type="gene ID" value="ENSBTAG00000075546.1"/>
</dbReference>